<dbReference type="EMBL" id="CAJHNH020002684">
    <property type="protein sequence ID" value="CAG5127452.1"/>
    <property type="molecule type" value="Genomic_DNA"/>
</dbReference>
<dbReference type="InterPro" id="IPR049942">
    <property type="entry name" value="DML1/Misato"/>
</dbReference>
<dbReference type="InterPro" id="IPR036525">
    <property type="entry name" value="Tubulin/FtsZ_GTPase_sf"/>
</dbReference>
<comment type="caution">
    <text evidence="2">The sequence shown here is derived from an EMBL/GenBank/DDBJ whole genome shotgun (WGS) entry which is preliminary data.</text>
</comment>
<accession>A0A8S3ZJU1</accession>
<dbReference type="Gene3D" id="3.40.50.1440">
    <property type="entry name" value="Tubulin/FtsZ, GTPase domain"/>
    <property type="match status" value="1"/>
</dbReference>
<dbReference type="SUPFAM" id="SSF52490">
    <property type="entry name" value="Tubulin nucleotide-binding domain-like"/>
    <property type="match status" value="1"/>
</dbReference>
<name>A0A8S3ZJU1_9EUPU</name>
<dbReference type="InterPro" id="IPR029209">
    <property type="entry name" value="DML1/Misato_tubulin"/>
</dbReference>
<dbReference type="OrthoDB" id="271881at2759"/>
<dbReference type="Proteomes" id="UP000678393">
    <property type="component" value="Unassembled WGS sequence"/>
</dbReference>
<keyword evidence="3" id="KW-1185">Reference proteome</keyword>
<reference evidence="2" key="1">
    <citation type="submission" date="2021-04" db="EMBL/GenBank/DDBJ databases">
        <authorList>
            <consortium name="Molecular Ecology Group"/>
        </authorList>
    </citation>
    <scope>NUCLEOTIDE SEQUENCE</scope>
</reference>
<evidence type="ECO:0000313" key="2">
    <source>
        <dbReference type="EMBL" id="CAG5127452.1"/>
    </source>
</evidence>
<dbReference type="PANTHER" id="PTHR13391">
    <property type="entry name" value="MITOCHONDRIAL DISTRIBUTION REGULATOR MISATO"/>
    <property type="match status" value="1"/>
</dbReference>
<gene>
    <name evidence="2" type="ORF">CUNI_LOCUS13010</name>
</gene>
<dbReference type="PANTHER" id="PTHR13391:SF0">
    <property type="entry name" value="PROTEIN MISATO HOMOLOG 1"/>
    <property type="match status" value="1"/>
</dbReference>
<dbReference type="AlphaFoldDB" id="A0A8S3ZJU1"/>
<sequence length="439" mass="48352">MDVRDGDNTLETDSDAKTEEKVFGKRFYNLDSDIQVWSDFLQTGFHPRSIHLLQDYHHNHPDQPFNIFGVGQQVCSDKRQWDIIEDNIRYFAEECDFLQGFQILLDNYNAFGGVAASVLSYLSDEFASKSRLSFAVTPASPCDQTATERSARILNTALSLHHCGGDSSLFVPLSLASALWKSVGPPIHMPHLEYNASSDYHTSAILAASLDTMTMPFRKETHPEKMVDVTSLLSSYGRKVSALNTSFPLPLKLGSSIADCLLGFGETDPWMSLTPHVKCSSLPLFNSCVVRGVPAAMTKCDPHPGSLPGLLSSCSSVADVLGLYLRETYPGSYNTACVMRDGLKVTTPFPHIFSSHINQQGYLTDTLRSPVTGVETVAAMTSLQSSVDVCNYITSLETCVSRFNIAKHQHFLEAGLEVDEFAEVIQGLQQLAHCYPTNN</sequence>
<proteinExistence type="predicted"/>
<organism evidence="2 3">
    <name type="scientific">Candidula unifasciata</name>
    <dbReference type="NCBI Taxonomy" id="100452"/>
    <lineage>
        <taxon>Eukaryota</taxon>
        <taxon>Metazoa</taxon>
        <taxon>Spiralia</taxon>
        <taxon>Lophotrochozoa</taxon>
        <taxon>Mollusca</taxon>
        <taxon>Gastropoda</taxon>
        <taxon>Heterobranchia</taxon>
        <taxon>Euthyneura</taxon>
        <taxon>Panpulmonata</taxon>
        <taxon>Eupulmonata</taxon>
        <taxon>Stylommatophora</taxon>
        <taxon>Helicina</taxon>
        <taxon>Helicoidea</taxon>
        <taxon>Geomitridae</taxon>
        <taxon>Candidula</taxon>
    </lineage>
</organism>
<dbReference type="GO" id="GO:0005739">
    <property type="term" value="C:mitochondrion"/>
    <property type="evidence" value="ECO:0007669"/>
    <property type="project" value="TreeGrafter"/>
</dbReference>
<evidence type="ECO:0000313" key="3">
    <source>
        <dbReference type="Proteomes" id="UP000678393"/>
    </source>
</evidence>
<feature type="domain" description="DML1/Misato tubulin" evidence="1">
    <location>
        <begin position="32"/>
        <end position="218"/>
    </location>
</feature>
<protein>
    <recommendedName>
        <fullName evidence="1">DML1/Misato tubulin domain-containing protein</fullName>
    </recommendedName>
</protein>
<dbReference type="Pfam" id="PF14881">
    <property type="entry name" value="Tubulin_3"/>
    <property type="match status" value="1"/>
</dbReference>
<evidence type="ECO:0000259" key="1">
    <source>
        <dbReference type="Pfam" id="PF14881"/>
    </source>
</evidence>
<dbReference type="GO" id="GO:0007005">
    <property type="term" value="P:mitochondrion organization"/>
    <property type="evidence" value="ECO:0007669"/>
    <property type="project" value="InterPro"/>
</dbReference>
<dbReference type="CDD" id="cd06060">
    <property type="entry name" value="misato"/>
    <property type="match status" value="1"/>
</dbReference>